<dbReference type="PANTHER" id="PTHR22754">
    <property type="entry name" value="DISCO-INTERACTING PROTEIN 2 DIP2 -RELATED"/>
    <property type="match status" value="1"/>
</dbReference>
<gene>
    <name evidence="3" type="ORF">CS062_18835</name>
</gene>
<feature type="non-terminal residue" evidence="3">
    <location>
        <position position="89"/>
    </location>
</feature>
<dbReference type="Pfam" id="PF00501">
    <property type="entry name" value="AMP-binding"/>
    <property type="match status" value="1"/>
</dbReference>
<comment type="caution">
    <text evidence="3">The sequence shown here is derived from an EMBL/GenBank/DDBJ whole genome shotgun (WGS) entry which is preliminary data.</text>
</comment>
<name>A0A2G9C7Z9_9BURK</name>
<evidence type="ECO:0000259" key="2">
    <source>
        <dbReference type="Pfam" id="PF00501"/>
    </source>
</evidence>
<reference evidence="3 4" key="1">
    <citation type="submission" date="2017-11" db="EMBL/GenBank/DDBJ databases">
        <title>Draft genome sequence of Mitsuaria sp. HWN-4.</title>
        <authorList>
            <person name="Gundlapally S.R."/>
        </authorList>
    </citation>
    <scope>NUCLEOTIDE SEQUENCE [LARGE SCALE GENOMIC DNA]</scope>
    <source>
        <strain evidence="3 4">HWN-4</strain>
    </source>
</reference>
<dbReference type="InterPro" id="IPR000873">
    <property type="entry name" value="AMP-dep_synth/lig_dom"/>
</dbReference>
<dbReference type="InterPro" id="IPR042099">
    <property type="entry name" value="ANL_N_sf"/>
</dbReference>
<accession>A0A2G9C7Z9</accession>
<dbReference type="PANTHER" id="PTHR22754:SF32">
    <property type="entry name" value="DISCO-INTERACTING PROTEIN 2"/>
    <property type="match status" value="1"/>
</dbReference>
<evidence type="ECO:0000313" key="4">
    <source>
        <dbReference type="Proteomes" id="UP000231501"/>
    </source>
</evidence>
<evidence type="ECO:0000313" key="3">
    <source>
        <dbReference type="EMBL" id="PIM51669.1"/>
    </source>
</evidence>
<feature type="domain" description="AMP-dependent synthetase/ligase" evidence="2">
    <location>
        <begin position="10"/>
        <end position="71"/>
    </location>
</feature>
<protein>
    <recommendedName>
        <fullName evidence="2">AMP-dependent synthetase/ligase domain-containing protein</fullName>
    </recommendedName>
</protein>
<dbReference type="Proteomes" id="UP000231501">
    <property type="component" value="Unassembled WGS sequence"/>
</dbReference>
<comment type="similarity">
    <text evidence="1">Belongs to the ATP-dependent AMP-binding enzyme family.</text>
</comment>
<keyword evidence="4" id="KW-1185">Reference proteome</keyword>
<dbReference type="Gene3D" id="3.40.50.12780">
    <property type="entry name" value="N-terminal domain of ligase-like"/>
    <property type="match status" value="1"/>
</dbReference>
<evidence type="ECO:0000256" key="1">
    <source>
        <dbReference type="ARBA" id="ARBA00006432"/>
    </source>
</evidence>
<sequence>MLDDGGVDGQDRPVRYADLARRARAVAAALQDAGLPVGARVLLALEGTDDYLVAFLGCQYAGVIAVPVFPPEPARPHHLERFGAIARDA</sequence>
<dbReference type="EMBL" id="PEOG01000057">
    <property type="protein sequence ID" value="PIM51669.1"/>
    <property type="molecule type" value="Genomic_DNA"/>
</dbReference>
<proteinExistence type="inferred from homology"/>
<dbReference type="SUPFAM" id="SSF56801">
    <property type="entry name" value="Acetyl-CoA synthetase-like"/>
    <property type="match status" value="1"/>
</dbReference>
<dbReference type="AlphaFoldDB" id="A0A2G9C7Z9"/>
<organism evidence="3 4">
    <name type="scientific">Roseateles chitinivorans</name>
    <dbReference type="NCBI Taxonomy" id="2917965"/>
    <lineage>
        <taxon>Bacteria</taxon>
        <taxon>Pseudomonadati</taxon>
        <taxon>Pseudomonadota</taxon>
        <taxon>Betaproteobacteria</taxon>
        <taxon>Burkholderiales</taxon>
        <taxon>Sphaerotilaceae</taxon>
        <taxon>Roseateles</taxon>
    </lineage>
</organism>